<feature type="compositionally biased region" description="Polar residues" evidence="1">
    <location>
        <begin position="45"/>
        <end position="54"/>
    </location>
</feature>
<dbReference type="Proteomes" id="UP000002059">
    <property type="component" value="Partially assembled WGS sequence"/>
</dbReference>
<evidence type="ECO:0000256" key="1">
    <source>
        <dbReference type="SAM" id="MobiDB-lite"/>
    </source>
</evidence>
<dbReference type="EMBL" id="KN294001">
    <property type="protein sequence ID" value="EEH33173.2"/>
    <property type="molecule type" value="Genomic_DNA"/>
</dbReference>
<evidence type="ECO:0000313" key="3">
    <source>
        <dbReference type="Proteomes" id="UP000002059"/>
    </source>
</evidence>
<feature type="compositionally biased region" description="Polar residues" evidence="1">
    <location>
        <begin position="17"/>
        <end position="29"/>
    </location>
</feature>
<dbReference type="GeneID" id="9097036"/>
<reference evidence="2 3" key="1">
    <citation type="journal article" date="2011" name="PLoS Genet.">
        <title>Comparative genomic analysis of human fungal pathogens causing paracoccidioidomycosis.</title>
        <authorList>
            <person name="Desjardins C.A."/>
            <person name="Champion M.D."/>
            <person name="Holder J.W."/>
            <person name="Muszewska A."/>
            <person name="Goldberg J."/>
            <person name="Bailao A.M."/>
            <person name="Brigido M.M."/>
            <person name="Ferreira M.E."/>
            <person name="Garcia A.M."/>
            <person name="Grynberg M."/>
            <person name="Gujja S."/>
            <person name="Heiman D.I."/>
            <person name="Henn M.R."/>
            <person name="Kodira C.D."/>
            <person name="Leon-Narvaez H."/>
            <person name="Longo L.V."/>
            <person name="Ma L.J."/>
            <person name="Malavazi I."/>
            <person name="Matsuo A.L."/>
            <person name="Morais F.V."/>
            <person name="Pereira M."/>
            <person name="Rodriguez-Brito S."/>
            <person name="Sakthikumar S."/>
            <person name="Salem-Izacc S.M."/>
            <person name="Sykes S.M."/>
            <person name="Teixeira M.M."/>
            <person name="Vallejo M.C."/>
            <person name="Walter M.E."/>
            <person name="Yandava C."/>
            <person name="Young S."/>
            <person name="Zeng Q."/>
            <person name="Zucker J."/>
            <person name="Felipe M.S."/>
            <person name="Goldman G.H."/>
            <person name="Haas B.J."/>
            <person name="McEwen J.G."/>
            <person name="Nino-Vega G."/>
            <person name="Puccia R."/>
            <person name="San-Blas G."/>
            <person name="Soares C.M."/>
            <person name="Birren B.W."/>
            <person name="Cuomo C.A."/>
        </authorList>
    </citation>
    <scope>NUCLEOTIDE SEQUENCE [LARGE SCALE GENOMIC DNA]</scope>
    <source>
        <strain evidence="3">ATCC MYA-826 / Pb01</strain>
    </source>
</reference>
<proteinExistence type="predicted"/>
<sequence>MERYPQIIITKVKKAPTSRTQAAHEVQNNAEDEDLRGRERHIDGNLSNPQSTRSVEGESSMLVHNWMF</sequence>
<keyword evidence="3" id="KW-1185">Reference proteome</keyword>
<organism evidence="2 3">
    <name type="scientific">Paracoccidioides lutzii (strain ATCC MYA-826 / Pb01)</name>
    <name type="common">Paracoccidioides brasiliensis</name>
    <dbReference type="NCBI Taxonomy" id="502779"/>
    <lineage>
        <taxon>Eukaryota</taxon>
        <taxon>Fungi</taxon>
        <taxon>Dikarya</taxon>
        <taxon>Ascomycota</taxon>
        <taxon>Pezizomycotina</taxon>
        <taxon>Eurotiomycetes</taxon>
        <taxon>Eurotiomycetidae</taxon>
        <taxon>Onygenales</taxon>
        <taxon>Ajellomycetaceae</taxon>
        <taxon>Paracoccidioides</taxon>
    </lineage>
</organism>
<dbReference type="RefSeq" id="XP_002793954.2">
    <property type="nucleotide sequence ID" value="XM_002793908.2"/>
</dbReference>
<accession>C1H0D2</accession>
<feature type="region of interest" description="Disordered" evidence="1">
    <location>
        <begin position="9"/>
        <end position="59"/>
    </location>
</feature>
<protein>
    <submittedName>
        <fullName evidence="2">Uncharacterized protein</fullName>
    </submittedName>
</protein>
<gene>
    <name evidence="2" type="ORF">PAAG_04226</name>
</gene>
<dbReference type="HOGENOM" id="CLU_2794609_0_0_1"/>
<evidence type="ECO:0000313" key="2">
    <source>
        <dbReference type="EMBL" id="EEH33173.2"/>
    </source>
</evidence>
<dbReference type="AlphaFoldDB" id="C1H0D2"/>
<dbReference type="VEuPathDB" id="FungiDB:PAAG_04226"/>
<dbReference type="KEGG" id="pbl:PAAG_04226"/>
<name>C1H0D2_PARBA</name>